<evidence type="ECO:0008006" key="4">
    <source>
        <dbReference type="Google" id="ProtNLM"/>
    </source>
</evidence>
<name>A0A8J5KKC9_ZINOF</name>
<feature type="region of interest" description="Disordered" evidence="1">
    <location>
        <begin position="1"/>
        <end position="24"/>
    </location>
</feature>
<sequence>MAGDLAERRLERRLDSHPDEVDDIGENMVNMASNPLGESYNPKRSVKNKHQWSAIEDAALIEALMQLNNVGYLRNKNEKGFRPGHGLKLQQMLEVSLPGYGIKAKPHIESRLRTFQKLHNVVHDMLYGVGSSGFGWDSEKKIITTENYTHGDTEPFRYKSFAYYEELSIIFGGDRASRKDAQVPADIVEELDKVAIENDESIGVDGDYASYAQDFIFGSSEENSKPKRRKTESTKDLSRVIKEATAILGEELNNASNRLSKALEYDEGTEKRMKINEVLTKLPGLSMLERHKATRKIGCDRETTDIFFTIPDDEKEFSSSYDKLKLLPQNELSIDAVLAREIPSMYSYLQEFVGSHKFDVLKEYLDDVPWVYIGDNFVSPMVLAFDSPVKYHPYLYVVPSELSKFKSLLSGLGVKLTFDATDYVHVLQLIMVKVTLYCDFQAASLTVVFEGTTLSMEEVCSLHLPPPWKVQGSALYYGLGMISGYFLCDLMTILPGHAAPDFEKVVQDHIYDSDILQGVREDAAFDAIASSLGAPLQGS</sequence>
<feature type="compositionally biased region" description="Basic and acidic residues" evidence="1">
    <location>
        <begin position="1"/>
        <end position="19"/>
    </location>
</feature>
<dbReference type="EMBL" id="JACMSC010000016">
    <property type="protein sequence ID" value="KAG6482944.1"/>
    <property type="molecule type" value="Genomic_DNA"/>
</dbReference>
<proteinExistence type="predicted"/>
<reference evidence="2 3" key="1">
    <citation type="submission" date="2020-08" db="EMBL/GenBank/DDBJ databases">
        <title>Plant Genome Project.</title>
        <authorList>
            <person name="Zhang R.-G."/>
        </authorList>
    </citation>
    <scope>NUCLEOTIDE SEQUENCE [LARGE SCALE GENOMIC DNA]</scope>
    <source>
        <tissue evidence="2">Rhizome</tissue>
    </source>
</reference>
<dbReference type="AlphaFoldDB" id="A0A8J5KKC9"/>
<organism evidence="2 3">
    <name type="scientific">Zingiber officinale</name>
    <name type="common">Ginger</name>
    <name type="synonym">Amomum zingiber</name>
    <dbReference type="NCBI Taxonomy" id="94328"/>
    <lineage>
        <taxon>Eukaryota</taxon>
        <taxon>Viridiplantae</taxon>
        <taxon>Streptophyta</taxon>
        <taxon>Embryophyta</taxon>
        <taxon>Tracheophyta</taxon>
        <taxon>Spermatophyta</taxon>
        <taxon>Magnoliopsida</taxon>
        <taxon>Liliopsida</taxon>
        <taxon>Zingiberales</taxon>
        <taxon>Zingiberaceae</taxon>
        <taxon>Zingiber</taxon>
    </lineage>
</organism>
<accession>A0A8J5KKC9</accession>
<evidence type="ECO:0000256" key="1">
    <source>
        <dbReference type="SAM" id="MobiDB-lite"/>
    </source>
</evidence>
<evidence type="ECO:0000313" key="3">
    <source>
        <dbReference type="Proteomes" id="UP000734854"/>
    </source>
</evidence>
<protein>
    <recommendedName>
        <fullName evidence="4">Myb/SANT-like domain-containing protein</fullName>
    </recommendedName>
</protein>
<evidence type="ECO:0000313" key="2">
    <source>
        <dbReference type="EMBL" id="KAG6482944.1"/>
    </source>
</evidence>
<dbReference type="PANTHER" id="PTHR46250">
    <property type="entry name" value="MYB/SANT-LIKE DNA-BINDING DOMAIN PROTEIN-RELATED"/>
    <property type="match status" value="1"/>
</dbReference>
<gene>
    <name evidence="2" type="ORF">ZIOFF_059583</name>
</gene>
<comment type="caution">
    <text evidence="2">The sequence shown here is derived from an EMBL/GenBank/DDBJ whole genome shotgun (WGS) entry which is preliminary data.</text>
</comment>
<dbReference type="PANTHER" id="PTHR46250:SF17">
    <property type="entry name" value="MYB_SANT-LIKE DOMAIN-CONTAINING PROTEIN"/>
    <property type="match status" value="1"/>
</dbReference>
<dbReference type="Proteomes" id="UP000734854">
    <property type="component" value="Unassembled WGS sequence"/>
</dbReference>
<keyword evidence="3" id="KW-1185">Reference proteome</keyword>